<protein>
    <submittedName>
        <fullName evidence="2">Uncharacterized protein</fullName>
    </submittedName>
</protein>
<keyword evidence="1" id="KW-0732">Signal</keyword>
<dbReference type="Proteomes" id="UP001204142">
    <property type="component" value="Unassembled WGS sequence"/>
</dbReference>
<proteinExistence type="predicted"/>
<evidence type="ECO:0000313" key="2">
    <source>
        <dbReference type="EMBL" id="MCQ8895225.1"/>
    </source>
</evidence>
<name>A0ABT1WCJ3_9BURK</name>
<sequence>MKPLKWPLILLCLWAGISEAASPTADWNTFTAWLGKAPSTRLVGQKSLLRQPAIQAALKQILPKAEQAALARFKAEAPVAEVEGLLIVDQCLPHNCPADMATVVIDPANQTVWAGFFTRAENRVSTRWYGMTDDYSVLPEVIRKGFLERHGD</sequence>
<accession>A0ABT1WCJ3</accession>
<keyword evidence="3" id="KW-1185">Reference proteome</keyword>
<dbReference type="Gene3D" id="3.40.1420.10">
    <property type="entry name" value="Inhibitor of vertebrate lysozyme"/>
    <property type="match status" value="1"/>
</dbReference>
<gene>
    <name evidence="2" type="ORF">NQT62_02080</name>
</gene>
<dbReference type="InterPro" id="IPR036501">
    <property type="entry name" value="Inhibitor_vert_lysozyme_sf"/>
</dbReference>
<dbReference type="EMBL" id="JANIGO010000001">
    <property type="protein sequence ID" value="MCQ8895225.1"/>
    <property type="molecule type" value="Genomic_DNA"/>
</dbReference>
<reference evidence="2 3" key="1">
    <citation type="submission" date="2022-07" db="EMBL/GenBank/DDBJ databases">
        <authorList>
            <person name="Xamxidin M."/>
            <person name="Wu M."/>
        </authorList>
    </citation>
    <scope>NUCLEOTIDE SEQUENCE [LARGE SCALE GENOMIC DNA]</scope>
    <source>
        <strain evidence="2 3">NBRC 111650</strain>
    </source>
</reference>
<evidence type="ECO:0000313" key="3">
    <source>
        <dbReference type="Proteomes" id="UP001204142"/>
    </source>
</evidence>
<feature type="signal peptide" evidence="1">
    <location>
        <begin position="1"/>
        <end position="20"/>
    </location>
</feature>
<feature type="chain" id="PRO_5047136059" evidence="1">
    <location>
        <begin position="21"/>
        <end position="152"/>
    </location>
</feature>
<dbReference type="SUPFAM" id="SSF89872">
    <property type="entry name" value="Inhibitor of vertebrate lysozyme, Ivy"/>
    <property type="match status" value="1"/>
</dbReference>
<organism evidence="2 3">
    <name type="scientific">Limnobacter humi</name>
    <dbReference type="NCBI Taxonomy" id="1778671"/>
    <lineage>
        <taxon>Bacteria</taxon>
        <taxon>Pseudomonadati</taxon>
        <taxon>Pseudomonadota</taxon>
        <taxon>Betaproteobacteria</taxon>
        <taxon>Burkholderiales</taxon>
        <taxon>Burkholderiaceae</taxon>
        <taxon>Limnobacter</taxon>
    </lineage>
</organism>
<evidence type="ECO:0000256" key="1">
    <source>
        <dbReference type="SAM" id="SignalP"/>
    </source>
</evidence>
<comment type="caution">
    <text evidence="2">The sequence shown here is derived from an EMBL/GenBank/DDBJ whole genome shotgun (WGS) entry which is preliminary data.</text>
</comment>
<dbReference type="RefSeq" id="WP_256762898.1">
    <property type="nucleotide sequence ID" value="NZ_JANIGO010000001.1"/>
</dbReference>